<evidence type="ECO:0000313" key="4">
    <source>
        <dbReference type="Proteomes" id="UP001247805"/>
    </source>
</evidence>
<dbReference type="InterPro" id="IPR011429">
    <property type="entry name" value="Cyt_c_Planctomycete-type"/>
</dbReference>
<feature type="domain" description="Cytochrome C Planctomycete-type" evidence="2">
    <location>
        <begin position="56"/>
        <end position="90"/>
    </location>
</feature>
<protein>
    <submittedName>
        <fullName evidence="3">C-type cytochrome domain-containing protein</fullName>
    </submittedName>
</protein>
<proteinExistence type="predicted"/>
<dbReference type="Proteomes" id="UP001247805">
    <property type="component" value="Unassembled WGS sequence"/>
</dbReference>
<keyword evidence="1" id="KW-0472">Membrane</keyword>
<dbReference type="Pfam" id="PF07635">
    <property type="entry name" value="PSCyt1"/>
    <property type="match status" value="1"/>
</dbReference>
<feature type="transmembrane region" description="Helical" evidence="1">
    <location>
        <begin position="21"/>
        <end position="40"/>
    </location>
</feature>
<keyword evidence="4" id="KW-1185">Reference proteome</keyword>
<sequence length="121" mass="13097">MNGIKHHRLNANGFTRGISTLLLRFGIALPAVLIVMPSTAEIKFNNDIRPLLSDKCFHCHGPDKADRKANLRLDTAEGLLTDLGGYAAIVLIATQKTVPSTNVSPTAIQKSVCHPHICTKT</sequence>
<gene>
    <name evidence="3" type="ORF">RS130_02040</name>
</gene>
<evidence type="ECO:0000313" key="3">
    <source>
        <dbReference type="EMBL" id="MDU0352866.1"/>
    </source>
</evidence>
<dbReference type="RefSeq" id="WP_316024572.1">
    <property type="nucleotide sequence ID" value="NZ_JAWDIO010000002.1"/>
</dbReference>
<dbReference type="EMBL" id="JAWDIO010000002">
    <property type="protein sequence ID" value="MDU0352866.1"/>
    <property type="molecule type" value="Genomic_DNA"/>
</dbReference>
<comment type="caution">
    <text evidence="3">The sequence shown here is derived from an EMBL/GenBank/DDBJ whole genome shotgun (WGS) entry which is preliminary data.</text>
</comment>
<reference evidence="3 4" key="1">
    <citation type="submission" date="2023-10" db="EMBL/GenBank/DDBJ databases">
        <title>Glaciecola aquimarina strain GGW-M5 nov., isolated from a coastal seawater.</title>
        <authorList>
            <person name="Bayburt H."/>
            <person name="Kim J.M."/>
            <person name="Choi B.J."/>
            <person name="Jeon C.O."/>
        </authorList>
    </citation>
    <scope>NUCLEOTIDE SEQUENCE [LARGE SCALE GENOMIC DNA]</scope>
    <source>
        <strain evidence="3 4">KCTC 32108</strain>
    </source>
</reference>
<organism evidence="3 4">
    <name type="scientific">Paraglaciecola aquimarina</name>
    <dbReference type="NCBI Taxonomy" id="1235557"/>
    <lineage>
        <taxon>Bacteria</taxon>
        <taxon>Pseudomonadati</taxon>
        <taxon>Pseudomonadota</taxon>
        <taxon>Gammaproteobacteria</taxon>
        <taxon>Alteromonadales</taxon>
        <taxon>Alteromonadaceae</taxon>
        <taxon>Paraglaciecola</taxon>
    </lineage>
</organism>
<keyword evidence="1" id="KW-1133">Transmembrane helix</keyword>
<evidence type="ECO:0000259" key="2">
    <source>
        <dbReference type="Pfam" id="PF07635"/>
    </source>
</evidence>
<keyword evidence="1" id="KW-0812">Transmembrane</keyword>
<evidence type="ECO:0000256" key="1">
    <source>
        <dbReference type="SAM" id="Phobius"/>
    </source>
</evidence>
<name>A0ABU3SS89_9ALTE</name>
<accession>A0ABU3SS89</accession>